<keyword evidence="6 11" id="KW-1133">Transmembrane helix</keyword>
<comment type="subcellular location">
    <subcellularLocation>
        <location evidence="1">Cell membrane</location>
        <topology evidence="1">Multi-pass membrane protein</topology>
    </subcellularLocation>
    <subcellularLocation>
        <location evidence="9">Membrane</location>
        <topology evidence="9">Multi-pass membrane protein</topology>
    </subcellularLocation>
</comment>
<feature type="domain" description="Membrane insertase YidC/Oxa/ALB C-terminal" evidence="12">
    <location>
        <begin position="341"/>
        <end position="514"/>
    </location>
</feature>
<dbReference type="KEGG" id="dez:DKM44_04240"/>
<dbReference type="OrthoDB" id="9780552at2"/>
<reference evidence="13 14" key="1">
    <citation type="submission" date="2018-05" db="EMBL/GenBank/DDBJ databases">
        <title>Complete Genome Sequence of Deinococcus sp. strain 17bor-2.</title>
        <authorList>
            <person name="Srinivasan S."/>
        </authorList>
    </citation>
    <scope>NUCLEOTIDE SEQUENCE [LARGE SCALE GENOMIC DNA]</scope>
    <source>
        <strain evidence="13 14">17bor-2</strain>
    </source>
</reference>
<evidence type="ECO:0000256" key="5">
    <source>
        <dbReference type="ARBA" id="ARBA00022927"/>
    </source>
</evidence>
<proteinExistence type="inferred from homology"/>
<dbReference type="CDD" id="cd20070">
    <property type="entry name" value="5TM_YidC_Alb3"/>
    <property type="match status" value="1"/>
</dbReference>
<accession>A0A2Z3JKP0</accession>
<evidence type="ECO:0000313" key="14">
    <source>
        <dbReference type="Proteomes" id="UP000245368"/>
    </source>
</evidence>
<feature type="transmembrane region" description="Helical" evidence="11">
    <location>
        <begin position="333"/>
        <end position="356"/>
    </location>
</feature>
<evidence type="ECO:0000256" key="10">
    <source>
        <dbReference type="SAM" id="MobiDB-lite"/>
    </source>
</evidence>
<feature type="transmembrane region" description="Helical" evidence="11">
    <location>
        <begin position="407"/>
        <end position="426"/>
    </location>
</feature>
<feature type="compositionally biased region" description="Low complexity" evidence="10">
    <location>
        <begin position="549"/>
        <end position="590"/>
    </location>
</feature>
<keyword evidence="4 9" id="KW-0812">Transmembrane</keyword>
<dbReference type="Pfam" id="PF02096">
    <property type="entry name" value="60KD_IMP"/>
    <property type="match status" value="1"/>
</dbReference>
<dbReference type="InterPro" id="IPR047196">
    <property type="entry name" value="YidC_ALB_C"/>
</dbReference>
<evidence type="ECO:0000256" key="4">
    <source>
        <dbReference type="ARBA" id="ARBA00022692"/>
    </source>
</evidence>
<dbReference type="PANTHER" id="PTHR12428">
    <property type="entry name" value="OXA1"/>
    <property type="match status" value="1"/>
</dbReference>
<dbReference type="Proteomes" id="UP000245368">
    <property type="component" value="Chromosome"/>
</dbReference>
<evidence type="ECO:0000256" key="9">
    <source>
        <dbReference type="RuleBase" id="RU003945"/>
    </source>
</evidence>
<dbReference type="InterPro" id="IPR028055">
    <property type="entry name" value="YidC/Oxa/ALB_C"/>
</dbReference>
<dbReference type="GO" id="GO:0015031">
    <property type="term" value="P:protein transport"/>
    <property type="evidence" value="ECO:0007669"/>
    <property type="project" value="UniProtKB-KW"/>
</dbReference>
<feature type="transmembrane region" description="Helical" evidence="11">
    <location>
        <begin position="446"/>
        <end position="465"/>
    </location>
</feature>
<evidence type="ECO:0000256" key="2">
    <source>
        <dbReference type="ARBA" id="ARBA00022448"/>
    </source>
</evidence>
<organism evidence="13 14">
    <name type="scientific">Deinococcus irradiatisoli</name>
    <dbReference type="NCBI Taxonomy" id="2202254"/>
    <lineage>
        <taxon>Bacteria</taxon>
        <taxon>Thermotogati</taxon>
        <taxon>Deinococcota</taxon>
        <taxon>Deinococci</taxon>
        <taxon>Deinococcales</taxon>
        <taxon>Deinococcaceae</taxon>
        <taxon>Deinococcus</taxon>
    </lineage>
</organism>
<evidence type="ECO:0000256" key="6">
    <source>
        <dbReference type="ARBA" id="ARBA00022989"/>
    </source>
</evidence>
<evidence type="ECO:0000256" key="8">
    <source>
        <dbReference type="ARBA" id="ARBA00023186"/>
    </source>
</evidence>
<dbReference type="GO" id="GO:0032977">
    <property type="term" value="F:membrane insertase activity"/>
    <property type="evidence" value="ECO:0007669"/>
    <property type="project" value="InterPro"/>
</dbReference>
<protein>
    <submittedName>
        <fullName evidence="13">Preprotein translocase YidC</fullName>
    </submittedName>
</protein>
<dbReference type="InterPro" id="IPR001708">
    <property type="entry name" value="YidC/ALB3/OXA1/COX18"/>
</dbReference>
<dbReference type="GO" id="GO:0005886">
    <property type="term" value="C:plasma membrane"/>
    <property type="evidence" value="ECO:0007669"/>
    <property type="project" value="UniProtKB-SubCell"/>
</dbReference>
<dbReference type="EMBL" id="CP029494">
    <property type="protein sequence ID" value="AWN24466.1"/>
    <property type="molecule type" value="Genomic_DNA"/>
</dbReference>
<sequence length="597" mass="64195">MTNPVRFGARNWLYGAAFAALALVLTGCGVGQPGSFGHVLQSGWIQADIDGNGTKDLIAQTNLADVVFNPEGEIIGWYVKVNPGSQLIKANNDGTYNLDALKGALTFNLVGGRNGSDNKPLLISGRKALEVQLAGNTAQPVAQTPITETNLGQNRLNATFTYTQGDVTVTKKVVLHPRQFSIQADVNVAGAGAYTLNFPGLATTTDPEVKALPSGAPAPTTTPGTIPNAAYAALQTSIGGLIHNSQTAAALLIRPQQGGQGGTPQQGPLNVTTVGGTDARLTVNASGPLALDIYGGKNELVHLYQGGYTELPGVFSPNIFGYISLYIAKFMTWLYSFLGNWGLTILVLTVTLRLLIWPLMQSQGRTTAKMQMVQPLMKEVQEKYKDDPAKVQAETMRLYREYDVNPVGCLSMFIPLPILFVLYGTIRNFEFDQGLAWLPDLSIPDPFWILGVLYVCANILQLYVSTRKAPQMFRQQAVMYLFFAYFALTFPAGVTLYWIIGTLIGTGQQYLINKQVEAHMAGGLQRVEKKTAPGGVNLGKSGATTKVTTAKTVTVEPSGKPSAGSSAPAKPGFRAMLEKAAQQAAEQQRQQQEKKKS</sequence>
<evidence type="ECO:0000313" key="13">
    <source>
        <dbReference type="EMBL" id="AWN24466.1"/>
    </source>
</evidence>
<dbReference type="AlphaFoldDB" id="A0A2Z3JKP0"/>
<evidence type="ECO:0000256" key="7">
    <source>
        <dbReference type="ARBA" id="ARBA00023136"/>
    </source>
</evidence>
<dbReference type="GO" id="GO:0051205">
    <property type="term" value="P:protein insertion into membrane"/>
    <property type="evidence" value="ECO:0007669"/>
    <property type="project" value="TreeGrafter"/>
</dbReference>
<evidence type="ECO:0000256" key="1">
    <source>
        <dbReference type="ARBA" id="ARBA00004651"/>
    </source>
</evidence>
<evidence type="ECO:0000259" key="12">
    <source>
        <dbReference type="Pfam" id="PF02096"/>
    </source>
</evidence>
<keyword evidence="3" id="KW-1003">Cell membrane</keyword>
<evidence type="ECO:0000256" key="3">
    <source>
        <dbReference type="ARBA" id="ARBA00022475"/>
    </source>
</evidence>
<keyword evidence="5" id="KW-0653">Protein transport</keyword>
<comment type="similarity">
    <text evidence="9">Belongs to the OXA1/ALB3/YidC family.</text>
</comment>
<keyword evidence="2" id="KW-0813">Transport</keyword>
<keyword evidence="7 11" id="KW-0472">Membrane</keyword>
<name>A0A2Z3JKP0_9DEIO</name>
<dbReference type="PRINTS" id="PR00701">
    <property type="entry name" value="60KDINNERMP"/>
</dbReference>
<dbReference type="PANTHER" id="PTHR12428:SF65">
    <property type="entry name" value="CYTOCHROME C OXIDASE ASSEMBLY PROTEIN COX18, MITOCHONDRIAL"/>
    <property type="match status" value="1"/>
</dbReference>
<dbReference type="NCBIfam" id="TIGR03592">
    <property type="entry name" value="yidC_oxa1_cterm"/>
    <property type="match status" value="1"/>
</dbReference>
<dbReference type="PROSITE" id="PS51257">
    <property type="entry name" value="PROKAR_LIPOPROTEIN"/>
    <property type="match status" value="1"/>
</dbReference>
<gene>
    <name evidence="13" type="ORF">DKM44_04240</name>
</gene>
<evidence type="ECO:0000256" key="11">
    <source>
        <dbReference type="SAM" id="Phobius"/>
    </source>
</evidence>
<keyword evidence="14" id="KW-1185">Reference proteome</keyword>
<feature type="transmembrane region" description="Helical" evidence="11">
    <location>
        <begin position="477"/>
        <end position="500"/>
    </location>
</feature>
<keyword evidence="8" id="KW-0143">Chaperone</keyword>
<feature type="region of interest" description="Disordered" evidence="10">
    <location>
        <begin position="549"/>
        <end position="597"/>
    </location>
</feature>